<dbReference type="SUPFAM" id="SSF52540">
    <property type="entry name" value="P-loop containing nucleoside triphosphate hydrolases"/>
    <property type="match status" value="1"/>
</dbReference>
<comment type="caution">
    <text evidence="2">The sequence shown here is derived from an EMBL/GenBank/DDBJ whole genome shotgun (WGS) entry which is preliminary data.</text>
</comment>
<dbReference type="RefSeq" id="WP_248733844.1">
    <property type="nucleotide sequence ID" value="NZ_CALBWS010000002.1"/>
</dbReference>
<dbReference type="NCBIfam" id="TIGR00176">
    <property type="entry name" value="mobB"/>
    <property type="match status" value="1"/>
</dbReference>
<dbReference type="PANTHER" id="PTHR40072:SF1">
    <property type="entry name" value="MOLYBDOPTERIN-GUANINE DINUCLEOTIDE BIOSYNTHESIS ADAPTER PROTEIN"/>
    <property type="match status" value="1"/>
</dbReference>
<organism evidence="2 3">
    <name type="scientific">Neobacillus rhizosphaerae</name>
    <dbReference type="NCBI Taxonomy" id="2880965"/>
    <lineage>
        <taxon>Bacteria</taxon>
        <taxon>Bacillati</taxon>
        <taxon>Bacillota</taxon>
        <taxon>Bacilli</taxon>
        <taxon>Bacillales</taxon>
        <taxon>Bacillaceae</taxon>
        <taxon>Neobacillus</taxon>
    </lineage>
</organism>
<evidence type="ECO:0000313" key="3">
    <source>
        <dbReference type="Proteomes" id="UP000838308"/>
    </source>
</evidence>
<keyword evidence="3" id="KW-1185">Reference proteome</keyword>
<dbReference type="InterPro" id="IPR027417">
    <property type="entry name" value="P-loop_NTPase"/>
</dbReference>
<dbReference type="Pfam" id="PF03205">
    <property type="entry name" value="MobB"/>
    <property type="match status" value="1"/>
</dbReference>
<reference evidence="2" key="1">
    <citation type="submission" date="2022-04" db="EMBL/GenBank/DDBJ databases">
        <authorList>
            <person name="Criscuolo A."/>
        </authorList>
    </citation>
    <scope>NUCLEOTIDE SEQUENCE</scope>
    <source>
        <strain evidence="2">CIP111895</strain>
    </source>
</reference>
<gene>
    <name evidence="2" type="ORF">BACCIP111895_00637</name>
</gene>
<dbReference type="InterPro" id="IPR052539">
    <property type="entry name" value="MGD_biosynthesis_adapter"/>
</dbReference>
<dbReference type="InterPro" id="IPR004435">
    <property type="entry name" value="MobB_dom"/>
</dbReference>
<evidence type="ECO:0000259" key="1">
    <source>
        <dbReference type="Pfam" id="PF03205"/>
    </source>
</evidence>
<name>A0ABM9ELM5_9BACI</name>
<dbReference type="PANTHER" id="PTHR40072">
    <property type="entry name" value="MOLYBDOPTERIN-GUANINE DINUCLEOTIDE BIOSYNTHESIS ADAPTER PROTEIN-RELATED"/>
    <property type="match status" value="1"/>
</dbReference>
<dbReference type="Gene3D" id="3.40.50.300">
    <property type="entry name" value="P-loop containing nucleotide triphosphate hydrolases"/>
    <property type="match status" value="1"/>
</dbReference>
<sequence>MALVKPVIFQVVGYQNSGKTTITFKLIEVLKKNGLKTVTIKHHGHDAKPDVVDQKDSTKHLLAGAAATIVEGGGRLVLQADDREYCLDEQIELMKFFQPDVILIEGYKQKSYPKLLLLRDKNDFDLLNSVNNITAVIYWKEDMKDGLIAKWKVPSFHISDESAINWAFQILEKTIHKTDEKI</sequence>
<dbReference type="Proteomes" id="UP000838308">
    <property type="component" value="Unassembled WGS sequence"/>
</dbReference>
<proteinExistence type="predicted"/>
<evidence type="ECO:0000313" key="2">
    <source>
        <dbReference type="EMBL" id="CAH2713501.1"/>
    </source>
</evidence>
<feature type="domain" description="Molybdopterin-guanine dinucleotide biosynthesis protein B (MobB)" evidence="1">
    <location>
        <begin position="8"/>
        <end position="138"/>
    </location>
</feature>
<dbReference type="EMBL" id="CALBWS010000002">
    <property type="protein sequence ID" value="CAH2713501.1"/>
    <property type="molecule type" value="Genomic_DNA"/>
</dbReference>
<protein>
    <recommendedName>
        <fullName evidence="1">Molybdopterin-guanine dinucleotide biosynthesis protein B (MobB) domain-containing protein</fullName>
    </recommendedName>
</protein>
<accession>A0ABM9ELM5</accession>